<dbReference type="GO" id="GO:0006154">
    <property type="term" value="P:adenosine catabolic process"/>
    <property type="evidence" value="ECO:0007669"/>
    <property type="project" value="TreeGrafter"/>
</dbReference>
<dbReference type="GO" id="GO:0005829">
    <property type="term" value="C:cytosol"/>
    <property type="evidence" value="ECO:0007669"/>
    <property type="project" value="TreeGrafter"/>
</dbReference>
<dbReference type="EMBL" id="CAJVCH010567117">
    <property type="protein sequence ID" value="CAG7832828.1"/>
    <property type="molecule type" value="Genomic_DNA"/>
</dbReference>
<evidence type="ECO:0000256" key="3">
    <source>
        <dbReference type="ARBA" id="ARBA00006676"/>
    </source>
</evidence>
<evidence type="ECO:0000256" key="4">
    <source>
        <dbReference type="ARBA" id="ARBA00012784"/>
    </source>
</evidence>
<keyword evidence="11" id="KW-1185">Reference proteome</keyword>
<dbReference type="EC" id="3.5.4.4" evidence="4"/>
<dbReference type="PANTHER" id="PTHR11409">
    <property type="entry name" value="ADENOSINE DEAMINASE"/>
    <property type="match status" value="1"/>
</dbReference>
<keyword evidence="6" id="KW-0479">Metal-binding</keyword>
<dbReference type="PROSITE" id="PS00485">
    <property type="entry name" value="A_DEAMINASE"/>
    <property type="match status" value="1"/>
</dbReference>
<dbReference type="Pfam" id="PF00962">
    <property type="entry name" value="A_deaminase"/>
    <property type="match status" value="1"/>
</dbReference>
<sequence length="371" mass="41419">MIGVRRNRNKDSPYTAKTPLTRVELHVHLDGSLRHETIYELALKKGLRLPGSGSFQDLKNYLVVKTPENLGTFLSRFDIILASIESDLKALERSAYEAVEDAANAGVIYFEARFCPHILIPLEVRSEADDEARTKWVYDVTDALIKGLIRGQADFKSKGNLIATSIRGLPQHWYEDTLTLVADSSFHGGRIVGVDIAALPDTHDEKSMLEDVAVSFFDRATKLGIRRTIHAGESGGPSQVTGALDLLHAERIGHGYRIVNDPNVYNRIKDEKIHLECCPWSSILTGSIPASDVPHPIVRFFEDDFNVSVNTDDPTITGTRMEDEYRLLSNWGLSEAHYVKATFNAARSCFLPETEKADLIQDISKTYGFTQ</sequence>
<proteinExistence type="inferred from homology"/>
<accession>A0A8J2PJG6</accession>
<comment type="similarity">
    <text evidence="3">Belongs to the metallo-dependent hydrolases superfamily. Adenosine and AMP deaminases family.</text>
</comment>
<evidence type="ECO:0000256" key="2">
    <source>
        <dbReference type="ARBA" id="ARBA00004296"/>
    </source>
</evidence>
<reference evidence="10" key="1">
    <citation type="submission" date="2021-06" db="EMBL/GenBank/DDBJ databases">
        <authorList>
            <person name="Hodson N. C."/>
            <person name="Mongue J. A."/>
            <person name="Jaron S. K."/>
        </authorList>
    </citation>
    <scope>NUCLEOTIDE SEQUENCE</scope>
</reference>
<keyword evidence="7" id="KW-0378">Hydrolase</keyword>
<comment type="subcellular location">
    <subcellularLocation>
        <location evidence="2">Cell membrane</location>
        <topology evidence="2">Peripheral membrane protein</topology>
        <orientation evidence="2">Extracellular side</orientation>
    </subcellularLocation>
</comment>
<feature type="domain" description="Adenosine deaminase" evidence="9">
    <location>
        <begin position="22"/>
        <end position="365"/>
    </location>
</feature>
<dbReference type="AlphaFoldDB" id="A0A8J2PJG6"/>
<dbReference type="GO" id="GO:0043103">
    <property type="term" value="P:hypoxanthine salvage"/>
    <property type="evidence" value="ECO:0007669"/>
    <property type="project" value="TreeGrafter"/>
</dbReference>
<gene>
    <name evidence="10" type="ORF">AFUS01_LOCUS42492</name>
</gene>
<comment type="caution">
    <text evidence="10">The sequence shown here is derived from an EMBL/GenBank/DDBJ whole genome shotgun (WGS) entry which is preliminary data.</text>
</comment>
<dbReference type="GO" id="GO:0009168">
    <property type="term" value="P:purine ribonucleoside monophosphate biosynthetic process"/>
    <property type="evidence" value="ECO:0007669"/>
    <property type="project" value="InterPro"/>
</dbReference>
<evidence type="ECO:0000313" key="10">
    <source>
        <dbReference type="EMBL" id="CAG7832828.1"/>
    </source>
</evidence>
<organism evidence="10 11">
    <name type="scientific">Allacma fusca</name>
    <dbReference type="NCBI Taxonomy" id="39272"/>
    <lineage>
        <taxon>Eukaryota</taxon>
        <taxon>Metazoa</taxon>
        <taxon>Ecdysozoa</taxon>
        <taxon>Arthropoda</taxon>
        <taxon>Hexapoda</taxon>
        <taxon>Collembola</taxon>
        <taxon>Symphypleona</taxon>
        <taxon>Sminthuridae</taxon>
        <taxon>Allacma</taxon>
    </lineage>
</organism>
<dbReference type="GO" id="GO:0060169">
    <property type="term" value="P:negative regulation of adenosine receptor signaling pathway"/>
    <property type="evidence" value="ECO:0007669"/>
    <property type="project" value="TreeGrafter"/>
</dbReference>
<keyword evidence="8" id="KW-0862">Zinc</keyword>
<evidence type="ECO:0000259" key="9">
    <source>
        <dbReference type="Pfam" id="PF00962"/>
    </source>
</evidence>
<dbReference type="GO" id="GO:0009897">
    <property type="term" value="C:external side of plasma membrane"/>
    <property type="evidence" value="ECO:0007669"/>
    <property type="project" value="TreeGrafter"/>
</dbReference>
<protein>
    <recommendedName>
        <fullName evidence="5">Adenosine deaminase</fullName>
        <ecNumber evidence="4">3.5.4.4</ecNumber>
    </recommendedName>
</protein>
<evidence type="ECO:0000256" key="1">
    <source>
        <dbReference type="ARBA" id="ARBA00001947"/>
    </source>
</evidence>
<dbReference type="PANTHER" id="PTHR11409:SF43">
    <property type="entry name" value="ADENOSINE DEAMINASE"/>
    <property type="match status" value="1"/>
</dbReference>
<dbReference type="Proteomes" id="UP000708208">
    <property type="component" value="Unassembled WGS sequence"/>
</dbReference>
<evidence type="ECO:0000256" key="8">
    <source>
        <dbReference type="ARBA" id="ARBA00022833"/>
    </source>
</evidence>
<evidence type="ECO:0000256" key="5">
    <source>
        <dbReference type="ARBA" id="ARBA00018099"/>
    </source>
</evidence>
<dbReference type="InterPro" id="IPR006330">
    <property type="entry name" value="Ado/ade_deaminase"/>
</dbReference>
<dbReference type="OrthoDB" id="272271at2759"/>
<dbReference type="NCBIfam" id="TIGR01430">
    <property type="entry name" value="aden_deam"/>
    <property type="match status" value="1"/>
</dbReference>
<dbReference type="InterPro" id="IPR006650">
    <property type="entry name" value="A/AMP_deam_AS"/>
</dbReference>
<comment type="cofactor">
    <cofactor evidence="1">
        <name>Zn(2+)</name>
        <dbReference type="ChEBI" id="CHEBI:29105"/>
    </cofactor>
</comment>
<evidence type="ECO:0000256" key="6">
    <source>
        <dbReference type="ARBA" id="ARBA00022723"/>
    </source>
</evidence>
<dbReference type="InterPro" id="IPR001365">
    <property type="entry name" value="A_deaminase_dom"/>
</dbReference>
<dbReference type="GO" id="GO:0046103">
    <property type="term" value="P:inosine biosynthetic process"/>
    <property type="evidence" value="ECO:0007669"/>
    <property type="project" value="TreeGrafter"/>
</dbReference>
<dbReference type="GO" id="GO:0046872">
    <property type="term" value="F:metal ion binding"/>
    <property type="evidence" value="ECO:0007669"/>
    <property type="project" value="UniProtKB-KW"/>
</dbReference>
<dbReference type="GO" id="GO:0004000">
    <property type="term" value="F:adenosine deaminase activity"/>
    <property type="evidence" value="ECO:0007669"/>
    <property type="project" value="TreeGrafter"/>
</dbReference>
<evidence type="ECO:0000256" key="7">
    <source>
        <dbReference type="ARBA" id="ARBA00022801"/>
    </source>
</evidence>
<evidence type="ECO:0000313" key="11">
    <source>
        <dbReference type="Proteomes" id="UP000708208"/>
    </source>
</evidence>
<name>A0A8J2PJG6_9HEXA</name>